<evidence type="ECO:0000313" key="5">
    <source>
        <dbReference type="EMBL" id="KQL53800.1"/>
    </source>
</evidence>
<feature type="domain" description="Exonuclease" evidence="4">
    <location>
        <begin position="57"/>
        <end position="226"/>
    </location>
</feature>
<dbReference type="Proteomes" id="UP000051888">
    <property type="component" value="Unassembled WGS sequence"/>
</dbReference>
<organism evidence="5 6">
    <name type="scientific">Heyndrickxia shackletonii</name>
    <dbReference type="NCBI Taxonomy" id="157838"/>
    <lineage>
        <taxon>Bacteria</taxon>
        <taxon>Bacillati</taxon>
        <taxon>Bacillota</taxon>
        <taxon>Bacilli</taxon>
        <taxon>Bacillales</taxon>
        <taxon>Bacillaceae</taxon>
        <taxon>Heyndrickxia</taxon>
    </lineage>
</organism>
<evidence type="ECO:0000259" key="4">
    <source>
        <dbReference type="SMART" id="SM00479"/>
    </source>
</evidence>
<dbReference type="GO" id="GO:0006260">
    <property type="term" value="P:DNA replication"/>
    <property type="evidence" value="ECO:0007669"/>
    <property type="project" value="InterPro"/>
</dbReference>
<dbReference type="Gene3D" id="3.30.420.10">
    <property type="entry name" value="Ribonuclease H-like superfamily/Ribonuclease H"/>
    <property type="match status" value="1"/>
</dbReference>
<dbReference type="NCBIfam" id="TIGR00573">
    <property type="entry name" value="dnaq"/>
    <property type="match status" value="1"/>
</dbReference>
<dbReference type="CDD" id="cd06127">
    <property type="entry name" value="DEDDh"/>
    <property type="match status" value="1"/>
</dbReference>
<reference evidence="5 6" key="1">
    <citation type="submission" date="2015-09" db="EMBL/GenBank/DDBJ databases">
        <title>Genome sequencing project for genomic taxonomy and phylogenomics of Bacillus-like bacteria.</title>
        <authorList>
            <person name="Liu B."/>
            <person name="Wang J."/>
            <person name="Zhu Y."/>
            <person name="Liu G."/>
            <person name="Chen Q."/>
            <person name="Chen Z."/>
            <person name="Lan J."/>
            <person name="Che J."/>
            <person name="Ge C."/>
            <person name="Shi H."/>
            <person name="Pan Z."/>
            <person name="Liu X."/>
        </authorList>
    </citation>
    <scope>NUCLEOTIDE SEQUENCE [LARGE SCALE GENOMIC DNA]</scope>
    <source>
        <strain evidence="5 6">LMG 18435</strain>
    </source>
</reference>
<evidence type="ECO:0000256" key="3">
    <source>
        <dbReference type="ARBA" id="ARBA00022839"/>
    </source>
</evidence>
<dbReference type="AlphaFoldDB" id="A0A0Q3TIP6"/>
<dbReference type="NCBIfam" id="NF005836">
    <property type="entry name" value="PRK07740.1"/>
    <property type="match status" value="1"/>
</dbReference>
<evidence type="ECO:0000256" key="1">
    <source>
        <dbReference type="ARBA" id="ARBA00022722"/>
    </source>
</evidence>
<dbReference type="InterPro" id="IPR013520">
    <property type="entry name" value="Ribonucl_H"/>
</dbReference>
<keyword evidence="3" id="KW-0269">Exonuclease</keyword>
<dbReference type="GO" id="GO:0003677">
    <property type="term" value="F:DNA binding"/>
    <property type="evidence" value="ECO:0007669"/>
    <property type="project" value="InterPro"/>
</dbReference>
<name>A0A0Q3TIP6_9BACI</name>
<keyword evidence="1" id="KW-0540">Nuclease</keyword>
<dbReference type="GO" id="GO:0003887">
    <property type="term" value="F:DNA-directed DNA polymerase activity"/>
    <property type="evidence" value="ECO:0007669"/>
    <property type="project" value="InterPro"/>
</dbReference>
<dbReference type="STRING" id="157838.AN964_10005"/>
<evidence type="ECO:0000313" key="6">
    <source>
        <dbReference type="Proteomes" id="UP000051888"/>
    </source>
</evidence>
<dbReference type="Pfam" id="PF00929">
    <property type="entry name" value="RNase_T"/>
    <property type="match status" value="1"/>
</dbReference>
<dbReference type="PANTHER" id="PTHR30231:SF4">
    <property type="entry name" value="PROTEIN NEN2"/>
    <property type="match status" value="1"/>
</dbReference>
<dbReference type="FunFam" id="3.30.420.10:FF:000045">
    <property type="entry name" value="3'-5' exonuclease DinG"/>
    <property type="match status" value="1"/>
</dbReference>
<gene>
    <name evidence="5" type="ORF">AN964_10005</name>
</gene>
<accession>A0A0Q3TIP6</accession>
<dbReference type="GO" id="GO:0005829">
    <property type="term" value="C:cytosol"/>
    <property type="evidence" value="ECO:0007669"/>
    <property type="project" value="TreeGrafter"/>
</dbReference>
<dbReference type="InterPro" id="IPR036397">
    <property type="entry name" value="RNaseH_sf"/>
</dbReference>
<dbReference type="SMART" id="SM00479">
    <property type="entry name" value="EXOIII"/>
    <property type="match status" value="1"/>
</dbReference>
<dbReference type="OrthoDB" id="9804290at2"/>
<dbReference type="InterPro" id="IPR012337">
    <property type="entry name" value="RNaseH-like_sf"/>
</dbReference>
<dbReference type="EMBL" id="LJJC01000004">
    <property type="protein sequence ID" value="KQL53800.1"/>
    <property type="molecule type" value="Genomic_DNA"/>
</dbReference>
<dbReference type="InterPro" id="IPR006054">
    <property type="entry name" value="DnaQ"/>
</dbReference>
<keyword evidence="2" id="KW-0378">Hydrolase</keyword>
<proteinExistence type="predicted"/>
<protein>
    <recommendedName>
        <fullName evidence="4">Exonuclease domain-containing protein</fullName>
    </recommendedName>
</protein>
<keyword evidence="6" id="KW-1185">Reference proteome</keyword>
<dbReference type="RefSeq" id="WP_055739535.1">
    <property type="nucleotide sequence ID" value="NZ_JAAIWL010000001.1"/>
</dbReference>
<comment type="caution">
    <text evidence="5">The sequence shown here is derived from an EMBL/GenBank/DDBJ whole genome shotgun (WGS) entry which is preliminary data.</text>
</comment>
<dbReference type="SUPFAM" id="SSF53098">
    <property type="entry name" value="Ribonuclease H-like"/>
    <property type="match status" value="1"/>
</dbReference>
<sequence>MGLESIIQYLKDIQGKINVNIISAFHGGQTFQQKAFIRQMEKDDSKNQLMIPFSELTVAIVDIETTGFFPEKGDVIFSIGAIKMKGANILEKQTYYSLLNTNIPIAEDILKLTRITETDLIFAPSRKQVLHDFFAFIQDVPLVAHHSTHERKFFQHESWKLFRTPFRNRIMDTSFLSRVIYPELDLKTLDECCLFHKIEIKNRHHALGDAILTAKLWSLYMEEIQKRGFKTLCDIYEYLSKQ</sequence>
<dbReference type="PATRIC" id="fig|157838.3.peg.2199"/>
<dbReference type="PANTHER" id="PTHR30231">
    <property type="entry name" value="DNA POLYMERASE III SUBUNIT EPSILON"/>
    <property type="match status" value="1"/>
</dbReference>
<dbReference type="GO" id="GO:0008408">
    <property type="term" value="F:3'-5' exonuclease activity"/>
    <property type="evidence" value="ECO:0007669"/>
    <property type="project" value="TreeGrafter"/>
</dbReference>
<evidence type="ECO:0000256" key="2">
    <source>
        <dbReference type="ARBA" id="ARBA00022801"/>
    </source>
</evidence>